<feature type="compositionally biased region" description="Gly residues" evidence="1">
    <location>
        <begin position="59"/>
        <end position="68"/>
    </location>
</feature>
<dbReference type="EMBL" id="FN648054">
    <property type="protein sequence ID" value="CBN75616.1"/>
    <property type="molecule type" value="Genomic_DNA"/>
</dbReference>
<accession>D8LFF6</accession>
<feature type="region of interest" description="Disordered" evidence="1">
    <location>
        <begin position="34"/>
        <end position="79"/>
    </location>
</feature>
<dbReference type="AlphaFoldDB" id="D8LFF6"/>
<feature type="region of interest" description="Disordered" evidence="1">
    <location>
        <begin position="1"/>
        <end position="21"/>
    </location>
</feature>
<name>D8LFF6_ECTSI</name>
<sequence>MRFFTRLGEAAGSPGGGGDAWDRCVLRDAVGVFPGSRRSSSAREERGASLSLMPERSPSGGGGGGGGQRQKLLPGEGAG</sequence>
<evidence type="ECO:0000256" key="1">
    <source>
        <dbReference type="SAM" id="MobiDB-lite"/>
    </source>
</evidence>
<organism evidence="2 3">
    <name type="scientific">Ectocarpus siliculosus</name>
    <name type="common">Brown alga</name>
    <name type="synonym">Conferva siliculosa</name>
    <dbReference type="NCBI Taxonomy" id="2880"/>
    <lineage>
        <taxon>Eukaryota</taxon>
        <taxon>Sar</taxon>
        <taxon>Stramenopiles</taxon>
        <taxon>Ochrophyta</taxon>
        <taxon>PX clade</taxon>
        <taxon>Phaeophyceae</taxon>
        <taxon>Ectocarpales</taxon>
        <taxon>Ectocarpaceae</taxon>
        <taxon>Ectocarpus</taxon>
    </lineage>
</organism>
<proteinExistence type="predicted"/>
<dbReference type="InParanoid" id="D8LFF6"/>
<dbReference type="Proteomes" id="UP000002630">
    <property type="component" value="Linkage Group LG18"/>
</dbReference>
<dbReference type="EMBL" id="FN649743">
    <property type="protein sequence ID" value="CBN75616.1"/>
    <property type="molecule type" value="Genomic_DNA"/>
</dbReference>
<gene>
    <name evidence="2" type="ORF">Esi_0148_0071</name>
</gene>
<protein>
    <submittedName>
        <fullName evidence="2">Uncharacterized protein</fullName>
    </submittedName>
</protein>
<evidence type="ECO:0000313" key="3">
    <source>
        <dbReference type="Proteomes" id="UP000002630"/>
    </source>
</evidence>
<evidence type="ECO:0000313" key="2">
    <source>
        <dbReference type="EMBL" id="CBN75616.1"/>
    </source>
</evidence>
<keyword evidence="3" id="KW-1185">Reference proteome</keyword>
<reference evidence="2 3" key="1">
    <citation type="journal article" date="2010" name="Nature">
        <title>The Ectocarpus genome and the independent evolution of multicellularity in brown algae.</title>
        <authorList>
            <person name="Cock J.M."/>
            <person name="Sterck L."/>
            <person name="Rouze P."/>
            <person name="Scornet D."/>
            <person name="Allen A.E."/>
            <person name="Amoutzias G."/>
            <person name="Anthouard V."/>
            <person name="Artiguenave F."/>
            <person name="Aury J.M."/>
            <person name="Badger J.H."/>
            <person name="Beszteri B."/>
            <person name="Billiau K."/>
            <person name="Bonnet E."/>
            <person name="Bothwell J.H."/>
            <person name="Bowler C."/>
            <person name="Boyen C."/>
            <person name="Brownlee C."/>
            <person name="Carrano C.J."/>
            <person name="Charrier B."/>
            <person name="Cho G.Y."/>
            <person name="Coelho S.M."/>
            <person name="Collen J."/>
            <person name="Corre E."/>
            <person name="Da Silva C."/>
            <person name="Delage L."/>
            <person name="Delaroque N."/>
            <person name="Dittami S.M."/>
            <person name="Doulbeau S."/>
            <person name="Elias M."/>
            <person name="Farnham G."/>
            <person name="Gachon C.M."/>
            <person name="Gschloessl B."/>
            <person name="Heesch S."/>
            <person name="Jabbari K."/>
            <person name="Jubin C."/>
            <person name="Kawai H."/>
            <person name="Kimura K."/>
            <person name="Kloareg B."/>
            <person name="Kupper F.C."/>
            <person name="Lang D."/>
            <person name="Le Bail A."/>
            <person name="Leblanc C."/>
            <person name="Lerouge P."/>
            <person name="Lohr M."/>
            <person name="Lopez P.J."/>
            <person name="Martens C."/>
            <person name="Maumus F."/>
            <person name="Michel G."/>
            <person name="Miranda-Saavedra D."/>
            <person name="Morales J."/>
            <person name="Moreau H."/>
            <person name="Motomura T."/>
            <person name="Nagasato C."/>
            <person name="Napoli C.A."/>
            <person name="Nelson D.R."/>
            <person name="Nyvall-Collen P."/>
            <person name="Peters A.F."/>
            <person name="Pommier C."/>
            <person name="Potin P."/>
            <person name="Poulain J."/>
            <person name="Quesneville H."/>
            <person name="Read B."/>
            <person name="Rensing S.A."/>
            <person name="Ritter A."/>
            <person name="Rousvoal S."/>
            <person name="Samanta M."/>
            <person name="Samson G."/>
            <person name="Schroeder D.C."/>
            <person name="Segurens B."/>
            <person name="Strittmatter M."/>
            <person name="Tonon T."/>
            <person name="Tregear J.W."/>
            <person name="Valentin K."/>
            <person name="von Dassow P."/>
            <person name="Yamagishi T."/>
            <person name="Van de Peer Y."/>
            <person name="Wincker P."/>
        </authorList>
    </citation>
    <scope>NUCLEOTIDE SEQUENCE [LARGE SCALE GENOMIC DNA]</scope>
    <source>
        <strain evidence="3">Ec32 / CCAP1310/4</strain>
    </source>
</reference>